<proteinExistence type="predicted"/>
<dbReference type="AlphaFoldDB" id="A0A0P6YTC0"/>
<evidence type="ECO:0008006" key="4">
    <source>
        <dbReference type="Google" id="ProtNLM"/>
    </source>
</evidence>
<sequence>MFPISYRLIILLLLSLALLGCQARSQPAHDATVEAALRDLSSPLSRAEIEQFMGFAIPAEATNVHTQGEVALDTMVIARFDLPASALDAWLTTVPITEALQHTPDLFASLPAPYPEAKPWWQLDSLNLQPEQYRYGYQFINGKSYQILVVQLQPSDQLLTIYLQVFNI</sequence>
<evidence type="ECO:0000313" key="3">
    <source>
        <dbReference type="Proteomes" id="UP000050277"/>
    </source>
</evidence>
<keyword evidence="1" id="KW-0732">Signal</keyword>
<name>A0A0P6YTC0_9CHLR</name>
<protein>
    <recommendedName>
        <fullName evidence="4">Lipoprotein</fullName>
    </recommendedName>
</protein>
<dbReference type="RefSeq" id="WP_054534739.1">
    <property type="nucleotide sequence ID" value="NZ_LGKP01000021.1"/>
</dbReference>
<dbReference type="Proteomes" id="UP000050277">
    <property type="component" value="Unassembled WGS sequence"/>
</dbReference>
<reference evidence="2 3" key="1">
    <citation type="submission" date="2015-07" db="EMBL/GenBank/DDBJ databases">
        <title>Whole genome sequence of Herpetosiphon geysericola DSM 7119.</title>
        <authorList>
            <person name="Hemp J."/>
            <person name="Ward L.M."/>
            <person name="Pace L.A."/>
            <person name="Fischer W.W."/>
        </authorList>
    </citation>
    <scope>NUCLEOTIDE SEQUENCE [LARGE SCALE GENOMIC DNA]</scope>
    <source>
        <strain evidence="2 3">DSM 7119</strain>
    </source>
</reference>
<accession>A0A0P6YTC0</accession>
<evidence type="ECO:0000256" key="1">
    <source>
        <dbReference type="SAM" id="SignalP"/>
    </source>
</evidence>
<evidence type="ECO:0000313" key="2">
    <source>
        <dbReference type="EMBL" id="KPL86732.1"/>
    </source>
</evidence>
<organism evidence="2 3">
    <name type="scientific">Herpetosiphon geysericola</name>
    <dbReference type="NCBI Taxonomy" id="70996"/>
    <lineage>
        <taxon>Bacteria</taxon>
        <taxon>Bacillati</taxon>
        <taxon>Chloroflexota</taxon>
        <taxon>Chloroflexia</taxon>
        <taxon>Herpetosiphonales</taxon>
        <taxon>Herpetosiphonaceae</taxon>
        <taxon>Herpetosiphon</taxon>
    </lineage>
</organism>
<feature type="chain" id="PRO_5006133879" description="Lipoprotein" evidence="1">
    <location>
        <begin position="31"/>
        <end position="168"/>
    </location>
</feature>
<dbReference type="PROSITE" id="PS51257">
    <property type="entry name" value="PROKAR_LIPOPROTEIN"/>
    <property type="match status" value="1"/>
</dbReference>
<comment type="caution">
    <text evidence="2">The sequence shown here is derived from an EMBL/GenBank/DDBJ whole genome shotgun (WGS) entry which is preliminary data.</text>
</comment>
<dbReference type="OrthoDB" id="9830051at2"/>
<dbReference type="EMBL" id="LGKP01000021">
    <property type="protein sequence ID" value="KPL86732.1"/>
    <property type="molecule type" value="Genomic_DNA"/>
</dbReference>
<feature type="signal peptide" evidence="1">
    <location>
        <begin position="1"/>
        <end position="30"/>
    </location>
</feature>
<gene>
    <name evidence="2" type="ORF">SE18_12235</name>
</gene>
<keyword evidence="3" id="KW-1185">Reference proteome</keyword>